<evidence type="ECO:0000313" key="2">
    <source>
        <dbReference type="Proteomes" id="UP000263642"/>
    </source>
</evidence>
<organism evidence="1 2">
    <name type="scientific">Gimesia maris</name>
    <dbReference type="NCBI Taxonomy" id="122"/>
    <lineage>
        <taxon>Bacteria</taxon>
        <taxon>Pseudomonadati</taxon>
        <taxon>Planctomycetota</taxon>
        <taxon>Planctomycetia</taxon>
        <taxon>Planctomycetales</taxon>
        <taxon>Planctomycetaceae</taxon>
        <taxon>Gimesia</taxon>
    </lineage>
</organism>
<protein>
    <submittedName>
        <fullName evidence="1">Uncharacterized protein</fullName>
    </submittedName>
</protein>
<evidence type="ECO:0000313" key="1">
    <source>
        <dbReference type="EMBL" id="HCO24343.1"/>
    </source>
</evidence>
<dbReference type="EMBL" id="DQAY01000090">
    <property type="protein sequence ID" value="HCO24343.1"/>
    <property type="molecule type" value="Genomic_DNA"/>
</dbReference>
<dbReference type="AlphaFoldDB" id="A0A3D3R693"/>
<sequence>FTGERVGPLAVETDSSNFTAVSDKPVWDSDRNELWFQGKIARTVRGEAVSFNIQLILDSFQKNGWPARIADPLPNGPDPERLRATIASLNGRKNTNSRIKYIKFIADGSGKGISWKPFNASTDTESEASN</sequence>
<comment type="caution">
    <text evidence="1">The sequence shown here is derived from an EMBL/GenBank/DDBJ whole genome shotgun (WGS) entry which is preliminary data.</text>
</comment>
<accession>A0A3D3R693</accession>
<gene>
    <name evidence="1" type="ORF">DIT97_15380</name>
</gene>
<proteinExistence type="predicted"/>
<name>A0A3D3R693_9PLAN</name>
<reference evidence="1 2" key="1">
    <citation type="journal article" date="2018" name="Nat. Biotechnol.">
        <title>A standardized bacterial taxonomy based on genome phylogeny substantially revises the tree of life.</title>
        <authorList>
            <person name="Parks D.H."/>
            <person name="Chuvochina M."/>
            <person name="Waite D.W."/>
            <person name="Rinke C."/>
            <person name="Skarshewski A."/>
            <person name="Chaumeil P.A."/>
            <person name="Hugenholtz P."/>
        </authorList>
    </citation>
    <scope>NUCLEOTIDE SEQUENCE [LARGE SCALE GENOMIC DNA]</scope>
    <source>
        <strain evidence="1">UBA9375</strain>
    </source>
</reference>
<dbReference type="Proteomes" id="UP000263642">
    <property type="component" value="Unassembled WGS sequence"/>
</dbReference>
<feature type="non-terminal residue" evidence="1">
    <location>
        <position position="1"/>
    </location>
</feature>